<evidence type="ECO:0000256" key="1">
    <source>
        <dbReference type="ARBA" id="ARBA00007387"/>
    </source>
</evidence>
<organism evidence="8 9">
    <name type="scientific">Pseudolycoriella hygida</name>
    <dbReference type="NCBI Taxonomy" id="35572"/>
    <lineage>
        <taxon>Eukaryota</taxon>
        <taxon>Metazoa</taxon>
        <taxon>Ecdysozoa</taxon>
        <taxon>Arthropoda</taxon>
        <taxon>Hexapoda</taxon>
        <taxon>Insecta</taxon>
        <taxon>Pterygota</taxon>
        <taxon>Neoptera</taxon>
        <taxon>Endopterygota</taxon>
        <taxon>Diptera</taxon>
        <taxon>Nematocera</taxon>
        <taxon>Sciaroidea</taxon>
        <taxon>Sciaridae</taxon>
        <taxon>Pseudolycoriella</taxon>
    </lineage>
</organism>
<comment type="subcellular location">
    <subcellularLocation>
        <location evidence="6">Nucleus outer membrane</location>
        <topology evidence="6">Single-pass membrane protein</topology>
    </subcellularLocation>
</comment>
<keyword evidence="2 7" id="KW-0812">Transmembrane</keyword>
<reference evidence="8" key="1">
    <citation type="submission" date="2022-07" db="EMBL/GenBank/DDBJ databases">
        <authorList>
            <person name="Trinca V."/>
            <person name="Uliana J.V.C."/>
            <person name="Torres T.T."/>
            <person name="Ward R.J."/>
            <person name="Monesi N."/>
        </authorList>
    </citation>
    <scope>NUCLEOTIDE SEQUENCE</scope>
    <source>
        <strain evidence="8">HSMRA1968</strain>
        <tissue evidence="8">Whole embryos</tissue>
    </source>
</reference>
<proteinExistence type="inferred from homology"/>
<keyword evidence="5" id="KW-0539">Nucleus</keyword>
<comment type="caution">
    <text evidence="8">The sequence shown here is derived from an EMBL/GenBank/DDBJ whole genome shotgun (WGS) entry which is preliminary data.</text>
</comment>
<dbReference type="Gene3D" id="3.40.50.1820">
    <property type="entry name" value="alpha/beta hydrolase"/>
    <property type="match status" value="1"/>
</dbReference>
<dbReference type="Proteomes" id="UP001151699">
    <property type="component" value="Chromosome B"/>
</dbReference>
<dbReference type="InterPro" id="IPR008547">
    <property type="entry name" value="DUF829_TMEM53"/>
</dbReference>
<keyword evidence="9" id="KW-1185">Reference proteome</keyword>
<dbReference type="InterPro" id="IPR029058">
    <property type="entry name" value="AB_hydrolase_fold"/>
</dbReference>
<feature type="transmembrane region" description="Helical" evidence="7">
    <location>
        <begin position="174"/>
        <end position="192"/>
    </location>
</feature>
<evidence type="ECO:0000256" key="2">
    <source>
        <dbReference type="ARBA" id="ARBA00022692"/>
    </source>
</evidence>
<dbReference type="GO" id="GO:0005640">
    <property type="term" value="C:nuclear outer membrane"/>
    <property type="evidence" value="ECO:0007669"/>
    <property type="project" value="UniProtKB-SubCell"/>
</dbReference>
<evidence type="ECO:0000256" key="6">
    <source>
        <dbReference type="ARBA" id="ARBA00034303"/>
    </source>
</evidence>
<evidence type="ECO:0000256" key="3">
    <source>
        <dbReference type="ARBA" id="ARBA00022989"/>
    </source>
</evidence>
<evidence type="ECO:0000256" key="7">
    <source>
        <dbReference type="SAM" id="Phobius"/>
    </source>
</evidence>
<evidence type="ECO:0000256" key="5">
    <source>
        <dbReference type="ARBA" id="ARBA00023242"/>
    </source>
</evidence>
<dbReference type="PANTHER" id="PTHR12265">
    <property type="entry name" value="TRANSMEMBRANE PROTEIN 53"/>
    <property type="match status" value="1"/>
</dbReference>
<dbReference type="OrthoDB" id="77878at2759"/>
<comment type="similarity">
    <text evidence="1">Belongs to the TMEM53 family.</text>
</comment>
<keyword evidence="4 7" id="KW-0472">Membrane</keyword>
<name>A0A9Q0MZ02_9DIPT</name>
<evidence type="ECO:0000313" key="8">
    <source>
        <dbReference type="EMBL" id="KAJ6640657.1"/>
    </source>
</evidence>
<sequence>MSAQSNPSVTRNDSLEYFIKFPTPNFKQNRELGESDYVFVYNETNVPIVLLLGWAGCKDRYLMKYSKIYEDRGLITVRYTAPVENLFLKREAMKPIGDKIVKLIYDMNFDSHPLIFHIFSNGGAYLYQHIWLAFRQYSPTVQIRAVIFDSAPGDRRMVALYRAISSIYGKEKPFNFVVSWVITLFLTVLWFVQENFHKIGLLFGADNPAKAHPFENLKNQDCSAPQLFLYSKHDKLVPYTDVENFANYRKSRGIHVQTHCFENFDAEHVKLYASQPQRYVQSVCEFINECFSCNYEIREFASKID</sequence>
<dbReference type="SUPFAM" id="SSF53474">
    <property type="entry name" value="alpha/beta-Hydrolases"/>
    <property type="match status" value="1"/>
</dbReference>
<dbReference type="EMBL" id="WJQU01000002">
    <property type="protein sequence ID" value="KAJ6640657.1"/>
    <property type="molecule type" value="Genomic_DNA"/>
</dbReference>
<protein>
    <submittedName>
        <fullName evidence="8">Transmembrane protein</fullName>
    </submittedName>
</protein>
<dbReference type="Pfam" id="PF05705">
    <property type="entry name" value="DUF829"/>
    <property type="match status" value="1"/>
</dbReference>
<dbReference type="AlphaFoldDB" id="A0A9Q0MZ02"/>
<keyword evidence="3 7" id="KW-1133">Transmembrane helix</keyword>
<evidence type="ECO:0000256" key="4">
    <source>
        <dbReference type="ARBA" id="ARBA00023136"/>
    </source>
</evidence>
<accession>A0A9Q0MZ02</accession>
<gene>
    <name evidence="8" type="primary">tmem53-a</name>
    <name evidence="8" type="ORF">Bhyg_05588</name>
</gene>
<evidence type="ECO:0000313" key="9">
    <source>
        <dbReference type="Proteomes" id="UP001151699"/>
    </source>
</evidence>
<dbReference type="PANTHER" id="PTHR12265:SF30">
    <property type="entry name" value="TRANSMEMBRANE PROTEIN 53"/>
    <property type="match status" value="1"/>
</dbReference>